<feature type="domain" description="Zn(2)-C6 fungal-type" evidence="5">
    <location>
        <begin position="9"/>
        <end position="39"/>
    </location>
</feature>
<evidence type="ECO:0000256" key="4">
    <source>
        <dbReference type="SAM" id="MobiDB-lite"/>
    </source>
</evidence>
<dbReference type="GO" id="GO:0000981">
    <property type="term" value="F:DNA-binding transcription factor activity, RNA polymerase II-specific"/>
    <property type="evidence" value="ECO:0007669"/>
    <property type="project" value="InterPro"/>
</dbReference>
<dbReference type="Pfam" id="PF04082">
    <property type="entry name" value="Fungal_trans"/>
    <property type="match status" value="1"/>
</dbReference>
<evidence type="ECO:0000256" key="3">
    <source>
        <dbReference type="ARBA" id="ARBA00023242"/>
    </source>
</evidence>
<keyword evidence="3" id="KW-0539">Nucleus</keyword>
<feature type="compositionally biased region" description="Low complexity" evidence="4">
    <location>
        <begin position="42"/>
        <end position="61"/>
    </location>
</feature>
<sequence>MPYVRKVTACDRCRRLKRRCDRVRPTCSKCRQAGVPCSFSETGTSSRSSGRSSSSPSSPTTAFDLTSLESWAETALQTPIIDPSTNEVAACKLVSTTNQGKSREIRRRNRVRFSCTRCHRMKVKCDKKSPCTRCRNSGFASGCSYMHKSNGEDGSVEGEVASPEPESFSAIFQAYNTRHRGSSHWRVLMHRVKELTSWDFNLFVESLRPDHAVCTFELTVPINYPFGSQEAIKFHSLKAVMELLSKTSSSAETYVDNYFRIFEALHPVFDVDSPGHDVVPFDASTPPSSIGELVQLAQYLVVLGLGCSATLGTQSHSANYYLAAEACLMKTPFMFRPTLATVRTLCLMVMAKRVANATCWAIDASWSLAGLMLRLAVMLGLHHEPTELPESETMTWADWHARRKLWTTIVYLDVEIAMVTGMPALLRRDEVHSAISSLSYSYGQDGPVTHFHDPLYDALPIIMEIATQVNATTDQLTYEQAVQYNATVRQLMIPALNAATGFRQTTLDIFFRRVLLVLHRKFAHHASSPFDYPISYWSSLECSLALLVHQRGMWEGNDGGLAEVSRVFMLDFISAAMTTCIHVLREDAPLSALAVEAADGAIPPRQTILETLRACVEIWGRQQDKSPCIKTGFLVFGVIVEEIPEISSP</sequence>
<evidence type="ECO:0000313" key="6">
    <source>
        <dbReference type="EMBL" id="PKS11172.1"/>
    </source>
</evidence>
<keyword evidence="2" id="KW-0479">Metal-binding</keyword>
<dbReference type="InterPro" id="IPR007219">
    <property type="entry name" value="XnlR_reg_dom"/>
</dbReference>
<dbReference type="InterPro" id="IPR001138">
    <property type="entry name" value="Zn2Cys6_DnaBD"/>
</dbReference>
<comment type="caution">
    <text evidence="6">The sequence shown here is derived from an EMBL/GenBank/DDBJ whole genome shotgun (WGS) entry which is preliminary data.</text>
</comment>
<dbReference type="SUPFAM" id="SSF57701">
    <property type="entry name" value="Zn2/Cys6 DNA-binding domain"/>
    <property type="match status" value="2"/>
</dbReference>
<dbReference type="AlphaFoldDB" id="A0A2N3NFM3"/>
<evidence type="ECO:0000259" key="5">
    <source>
        <dbReference type="PROSITE" id="PS50048"/>
    </source>
</evidence>
<reference evidence="6 7" key="1">
    <citation type="journal article" date="2017" name="G3 (Bethesda)">
        <title>First Draft Genome Sequence of the Pathogenic Fungus Lomentospora prolificans (Formerly Scedosporium prolificans).</title>
        <authorList>
            <person name="Luo R."/>
            <person name="Zimin A."/>
            <person name="Workman R."/>
            <person name="Fan Y."/>
            <person name="Pertea G."/>
            <person name="Grossman N."/>
            <person name="Wear M.P."/>
            <person name="Jia B."/>
            <person name="Miller H."/>
            <person name="Casadevall A."/>
            <person name="Timp W."/>
            <person name="Zhang S.X."/>
            <person name="Salzberg S.L."/>
        </authorList>
    </citation>
    <scope>NUCLEOTIDE SEQUENCE [LARGE SCALE GENOMIC DNA]</scope>
    <source>
        <strain evidence="6 7">JHH-5317</strain>
    </source>
</reference>
<evidence type="ECO:0000313" key="7">
    <source>
        <dbReference type="Proteomes" id="UP000233524"/>
    </source>
</evidence>
<dbReference type="PROSITE" id="PS50048">
    <property type="entry name" value="ZN2_CY6_FUNGAL_2"/>
    <property type="match status" value="2"/>
</dbReference>
<dbReference type="PROSITE" id="PS00463">
    <property type="entry name" value="ZN2_CY6_FUNGAL_1"/>
    <property type="match status" value="2"/>
</dbReference>
<protein>
    <recommendedName>
        <fullName evidence="5">Zn(2)-C6 fungal-type domain-containing protein</fullName>
    </recommendedName>
</protein>
<dbReference type="OrthoDB" id="4236860at2759"/>
<dbReference type="CDD" id="cd00067">
    <property type="entry name" value="GAL4"/>
    <property type="match status" value="2"/>
</dbReference>
<dbReference type="InterPro" id="IPR036864">
    <property type="entry name" value="Zn2-C6_fun-type_DNA-bd_sf"/>
</dbReference>
<dbReference type="GO" id="GO:0008270">
    <property type="term" value="F:zinc ion binding"/>
    <property type="evidence" value="ECO:0007669"/>
    <property type="project" value="InterPro"/>
</dbReference>
<dbReference type="VEuPathDB" id="FungiDB:jhhlp_002933"/>
<proteinExistence type="predicted"/>
<comment type="subcellular location">
    <subcellularLocation>
        <location evidence="1">Nucleus</location>
    </subcellularLocation>
</comment>
<name>A0A2N3NFM3_9PEZI</name>
<organism evidence="6 7">
    <name type="scientific">Lomentospora prolificans</name>
    <dbReference type="NCBI Taxonomy" id="41688"/>
    <lineage>
        <taxon>Eukaryota</taxon>
        <taxon>Fungi</taxon>
        <taxon>Dikarya</taxon>
        <taxon>Ascomycota</taxon>
        <taxon>Pezizomycotina</taxon>
        <taxon>Sordariomycetes</taxon>
        <taxon>Hypocreomycetidae</taxon>
        <taxon>Microascales</taxon>
        <taxon>Microascaceae</taxon>
        <taxon>Lomentospora</taxon>
    </lineage>
</organism>
<dbReference type="GO" id="GO:0006351">
    <property type="term" value="P:DNA-templated transcription"/>
    <property type="evidence" value="ECO:0007669"/>
    <property type="project" value="InterPro"/>
</dbReference>
<dbReference type="SMART" id="SM00066">
    <property type="entry name" value="GAL4"/>
    <property type="match status" value="2"/>
</dbReference>
<dbReference type="InterPro" id="IPR050613">
    <property type="entry name" value="Sec_Metabolite_Reg"/>
</dbReference>
<dbReference type="GO" id="GO:0005634">
    <property type="term" value="C:nucleus"/>
    <property type="evidence" value="ECO:0007669"/>
    <property type="project" value="UniProtKB-SubCell"/>
</dbReference>
<evidence type="ECO:0000256" key="1">
    <source>
        <dbReference type="ARBA" id="ARBA00004123"/>
    </source>
</evidence>
<evidence type="ECO:0000256" key="2">
    <source>
        <dbReference type="ARBA" id="ARBA00022723"/>
    </source>
</evidence>
<dbReference type="Pfam" id="PF00172">
    <property type="entry name" value="Zn_clus"/>
    <property type="match status" value="2"/>
</dbReference>
<feature type="region of interest" description="Disordered" evidence="4">
    <location>
        <begin position="36"/>
        <end position="62"/>
    </location>
</feature>
<dbReference type="EMBL" id="NLAX01000008">
    <property type="protein sequence ID" value="PKS11172.1"/>
    <property type="molecule type" value="Genomic_DNA"/>
</dbReference>
<dbReference type="PANTHER" id="PTHR31001">
    <property type="entry name" value="UNCHARACTERIZED TRANSCRIPTIONAL REGULATORY PROTEIN"/>
    <property type="match status" value="1"/>
</dbReference>
<dbReference type="InParanoid" id="A0A2N3NFM3"/>
<dbReference type="STRING" id="41688.A0A2N3NFM3"/>
<accession>A0A2N3NFM3</accession>
<gene>
    <name evidence="6" type="ORF">jhhlp_002933</name>
</gene>
<dbReference type="Gene3D" id="4.10.240.10">
    <property type="entry name" value="Zn(2)-C6 fungal-type DNA-binding domain"/>
    <property type="match status" value="2"/>
</dbReference>
<dbReference type="CDD" id="cd12148">
    <property type="entry name" value="fungal_TF_MHR"/>
    <property type="match status" value="1"/>
</dbReference>
<dbReference type="PANTHER" id="PTHR31001:SF57">
    <property type="entry name" value="ZN(II)2CYS6 TRANSCRIPTION FACTOR (EUROFUNG)"/>
    <property type="match status" value="1"/>
</dbReference>
<dbReference type="SMART" id="SM00906">
    <property type="entry name" value="Fungal_trans"/>
    <property type="match status" value="1"/>
</dbReference>
<feature type="domain" description="Zn(2)-C6 fungal-type" evidence="5">
    <location>
        <begin position="114"/>
        <end position="145"/>
    </location>
</feature>
<dbReference type="GO" id="GO:0003677">
    <property type="term" value="F:DNA binding"/>
    <property type="evidence" value="ECO:0007669"/>
    <property type="project" value="InterPro"/>
</dbReference>
<dbReference type="Proteomes" id="UP000233524">
    <property type="component" value="Unassembled WGS sequence"/>
</dbReference>
<keyword evidence="7" id="KW-1185">Reference proteome</keyword>